<name>A0ABU7RHS5_9BACT</name>
<keyword evidence="4" id="KW-0676">Redox-active center</keyword>
<dbReference type="CDD" id="cd02966">
    <property type="entry name" value="TlpA_like_family"/>
    <property type="match status" value="1"/>
</dbReference>
<evidence type="ECO:0000256" key="3">
    <source>
        <dbReference type="ARBA" id="ARBA00023157"/>
    </source>
</evidence>
<dbReference type="PANTHER" id="PTHR42852:SF6">
    <property type="entry name" value="THIOL:DISULFIDE INTERCHANGE PROTEIN DSBE"/>
    <property type="match status" value="1"/>
</dbReference>
<dbReference type="InterPro" id="IPR036249">
    <property type="entry name" value="Thioredoxin-like_sf"/>
</dbReference>
<dbReference type="InterPro" id="IPR050553">
    <property type="entry name" value="Thioredoxin_ResA/DsbE_sf"/>
</dbReference>
<feature type="domain" description="Thioredoxin" evidence="5">
    <location>
        <begin position="252"/>
        <end position="390"/>
    </location>
</feature>
<keyword evidence="7" id="KW-1185">Reference proteome</keyword>
<sequence length="390" mass="43364">MKKILFAAVAALLLVACDNKSKNTFTLSGKISNATGKMLYLEEVPVGTMDPVIVDSAPLSPDGTFSLQAPSSESAIYNIRIDQNFYPVVAVINDHPKVEVEVEMSKENNLFSEKYEVKGSPASQAMKTFTTRFNEKLQSIFTRLKQVDSLHNSKASESEIEFLKQAIANDASTLKEYTLSEMKKSDNVALTMFQLGYYQSTANNPGFGLEPLNNEQVTALIADLVKKNPNHSGLASLHKSMQAEMERLNKSNWVGKQAPDFVLPDINGKPLALSSLKGKYVLVDFWASWCRPCRIENPHLVAAYNKFKDKNFTILGVSLDQTKEAWEKAIKDDGLTWLHVSDLKFWESSVVDLYGFDGIPFNVLLDPDGKVLAQGLRGVELEKKLAEVLQ</sequence>
<evidence type="ECO:0000256" key="2">
    <source>
        <dbReference type="ARBA" id="ARBA00022748"/>
    </source>
</evidence>
<protein>
    <submittedName>
        <fullName evidence="6">TlpA disulfide reductase family protein</fullName>
    </submittedName>
</protein>
<evidence type="ECO:0000313" key="6">
    <source>
        <dbReference type="EMBL" id="MEE6187337.1"/>
    </source>
</evidence>
<dbReference type="EMBL" id="JAZGLY010000004">
    <property type="protein sequence ID" value="MEE6187337.1"/>
    <property type="molecule type" value="Genomic_DNA"/>
</dbReference>
<dbReference type="Pfam" id="PF14289">
    <property type="entry name" value="DUF4369"/>
    <property type="match status" value="1"/>
</dbReference>
<evidence type="ECO:0000256" key="1">
    <source>
        <dbReference type="ARBA" id="ARBA00004196"/>
    </source>
</evidence>
<accession>A0ABU7RHS5</accession>
<dbReference type="Pfam" id="PF00578">
    <property type="entry name" value="AhpC-TSA"/>
    <property type="match status" value="1"/>
</dbReference>
<comment type="caution">
    <text evidence="6">The sequence shown here is derived from an EMBL/GenBank/DDBJ whole genome shotgun (WGS) entry which is preliminary data.</text>
</comment>
<proteinExistence type="predicted"/>
<dbReference type="SUPFAM" id="SSF52833">
    <property type="entry name" value="Thioredoxin-like"/>
    <property type="match status" value="1"/>
</dbReference>
<dbReference type="PANTHER" id="PTHR42852">
    <property type="entry name" value="THIOL:DISULFIDE INTERCHANGE PROTEIN DSBE"/>
    <property type="match status" value="1"/>
</dbReference>
<dbReference type="PROSITE" id="PS51352">
    <property type="entry name" value="THIOREDOXIN_2"/>
    <property type="match status" value="1"/>
</dbReference>
<dbReference type="Gene3D" id="3.40.30.10">
    <property type="entry name" value="Glutaredoxin"/>
    <property type="match status" value="1"/>
</dbReference>
<dbReference type="InterPro" id="IPR013766">
    <property type="entry name" value="Thioredoxin_domain"/>
</dbReference>
<dbReference type="PROSITE" id="PS51257">
    <property type="entry name" value="PROKAR_LIPOPROTEIN"/>
    <property type="match status" value="1"/>
</dbReference>
<dbReference type="Proteomes" id="UP001357452">
    <property type="component" value="Unassembled WGS sequence"/>
</dbReference>
<comment type="subcellular location">
    <subcellularLocation>
        <location evidence="1">Cell envelope</location>
    </subcellularLocation>
</comment>
<organism evidence="6 7">
    <name type="scientific">Niabella digestorum</name>
    <dbReference type="NCBI Taxonomy" id="3117701"/>
    <lineage>
        <taxon>Bacteria</taxon>
        <taxon>Pseudomonadati</taxon>
        <taxon>Bacteroidota</taxon>
        <taxon>Chitinophagia</taxon>
        <taxon>Chitinophagales</taxon>
        <taxon>Chitinophagaceae</taxon>
        <taxon>Niabella</taxon>
    </lineage>
</organism>
<dbReference type="InterPro" id="IPR025380">
    <property type="entry name" value="DUF4369"/>
</dbReference>
<evidence type="ECO:0000259" key="5">
    <source>
        <dbReference type="PROSITE" id="PS51352"/>
    </source>
</evidence>
<dbReference type="RefSeq" id="WP_330974746.1">
    <property type="nucleotide sequence ID" value="NZ_JAZGLY010000004.1"/>
</dbReference>
<dbReference type="InterPro" id="IPR000866">
    <property type="entry name" value="AhpC/TSA"/>
</dbReference>
<gene>
    <name evidence="6" type="ORF">V2H41_08635</name>
</gene>
<keyword evidence="2" id="KW-0201">Cytochrome c-type biogenesis</keyword>
<keyword evidence="3" id="KW-1015">Disulfide bond</keyword>
<reference evidence="6 7" key="1">
    <citation type="submission" date="2024-01" db="EMBL/GenBank/DDBJ databases">
        <title>Niabella digestum sp. nov., isolated from waste digestion system.</title>
        <authorList>
            <person name="Zhang L."/>
        </authorList>
    </citation>
    <scope>NUCLEOTIDE SEQUENCE [LARGE SCALE GENOMIC DNA]</scope>
    <source>
        <strain evidence="6 7">A18</strain>
    </source>
</reference>
<evidence type="ECO:0000256" key="4">
    <source>
        <dbReference type="ARBA" id="ARBA00023284"/>
    </source>
</evidence>
<evidence type="ECO:0000313" key="7">
    <source>
        <dbReference type="Proteomes" id="UP001357452"/>
    </source>
</evidence>